<sequence>MLDFGATEGIARCGRRGNLRGGGAEVTSPRLRRSANESKLETSVGRILVQRTKPIQSALSRDTVRELGLENGSNTFARVSIAVNADSLSTWVLGALAEFTQEVSFDFHLDDQDHTTDLLRDGSVMAAVTSVCVTDSRVYLQSVGHHAVSADGERRVLPSLVRRWCHGRISFEAPLVVFNRKDLRRIGTSIKRSATRQIRLAILFRHRQTSWTPSDGDTGWGLIPDLQCGEDDRGGVLIGFDPDFVDDVPLYWQQWKLSSPVLRRISEVVTRRAHEVLHQPSI</sequence>
<comment type="caution">
    <text evidence="4">The sequence shown here is derived from an EMBL/GenBank/DDBJ whole genome shotgun (WGS) entry which is preliminary data.</text>
</comment>
<keyword evidence="5" id="KW-1185">Reference proteome</keyword>
<dbReference type="SUPFAM" id="SSF53850">
    <property type="entry name" value="Periplasmic binding protein-like II"/>
    <property type="match status" value="1"/>
</dbReference>
<keyword evidence="3" id="KW-0804">Transcription</keyword>
<dbReference type="PANTHER" id="PTHR30579">
    <property type="entry name" value="TRANSCRIPTIONAL REGULATOR"/>
    <property type="match status" value="1"/>
</dbReference>
<dbReference type="Gene3D" id="3.40.190.290">
    <property type="match status" value="1"/>
</dbReference>
<organism evidence="4 5">
    <name type="scientific">Mesorhabditis spiculigera</name>
    <dbReference type="NCBI Taxonomy" id="96644"/>
    <lineage>
        <taxon>Eukaryota</taxon>
        <taxon>Metazoa</taxon>
        <taxon>Ecdysozoa</taxon>
        <taxon>Nematoda</taxon>
        <taxon>Chromadorea</taxon>
        <taxon>Rhabditida</taxon>
        <taxon>Rhabditina</taxon>
        <taxon>Rhabditomorpha</taxon>
        <taxon>Rhabditoidea</taxon>
        <taxon>Rhabditidae</taxon>
        <taxon>Mesorhabditinae</taxon>
        <taxon>Mesorhabditis</taxon>
    </lineage>
</organism>
<feature type="non-terminal residue" evidence="4">
    <location>
        <position position="282"/>
    </location>
</feature>
<evidence type="ECO:0000313" key="4">
    <source>
        <dbReference type="EMBL" id="CAJ0557586.1"/>
    </source>
</evidence>
<dbReference type="GO" id="GO:0003677">
    <property type="term" value="F:DNA binding"/>
    <property type="evidence" value="ECO:0007669"/>
    <property type="project" value="UniProtKB-KW"/>
</dbReference>
<keyword evidence="2" id="KW-0238">DNA-binding</keyword>
<keyword evidence="1" id="KW-0805">Transcription regulation</keyword>
<proteinExistence type="predicted"/>
<dbReference type="InterPro" id="IPR050176">
    <property type="entry name" value="LTTR"/>
</dbReference>
<name>A0AA36FQD1_9BILA</name>
<evidence type="ECO:0000256" key="1">
    <source>
        <dbReference type="ARBA" id="ARBA00023015"/>
    </source>
</evidence>
<accession>A0AA36FQD1</accession>
<dbReference type="Proteomes" id="UP001177023">
    <property type="component" value="Unassembled WGS sequence"/>
</dbReference>
<evidence type="ECO:0000256" key="2">
    <source>
        <dbReference type="ARBA" id="ARBA00023125"/>
    </source>
</evidence>
<gene>
    <name evidence="4" type="ORF">MSPICULIGERA_LOCUS344</name>
</gene>
<evidence type="ECO:0000313" key="5">
    <source>
        <dbReference type="Proteomes" id="UP001177023"/>
    </source>
</evidence>
<dbReference type="EMBL" id="CATQJA010000056">
    <property type="protein sequence ID" value="CAJ0557586.1"/>
    <property type="molecule type" value="Genomic_DNA"/>
</dbReference>
<dbReference type="AlphaFoldDB" id="A0AA36FQD1"/>
<protein>
    <submittedName>
        <fullName evidence="4">Uncharacterized protein</fullName>
    </submittedName>
</protein>
<reference evidence="4" key="1">
    <citation type="submission" date="2023-06" db="EMBL/GenBank/DDBJ databases">
        <authorList>
            <person name="Delattre M."/>
        </authorList>
    </citation>
    <scope>NUCLEOTIDE SEQUENCE</scope>
    <source>
        <strain evidence="4">AF72</strain>
    </source>
</reference>
<dbReference type="PANTHER" id="PTHR30579:SF2">
    <property type="entry name" value="HTH-TYPE TRANSCRIPTIONAL REGULATOR ARGP"/>
    <property type="match status" value="1"/>
</dbReference>
<dbReference type="GO" id="GO:0003700">
    <property type="term" value="F:DNA-binding transcription factor activity"/>
    <property type="evidence" value="ECO:0007669"/>
    <property type="project" value="TreeGrafter"/>
</dbReference>
<evidence type="ECO:0000256" key="3">
    <source>
        <dbReference type="ARBA" id="ARBA00023163"/>
    </source>
</evidence>